<dbReference type="RefSeq" id="WP_126557024.1">
    <property type="nucleotide sequence ID" value="NZ_BIFS01000002.1"/>
</dbReference>
<comment type="caution">
    <text evidence="1">The sequence shown here is derived from an EMBL/GenBank/DDBJ whole genome shotgun (WGS) entry which is preliminary data.</text>
</comment>
<evidence type="ECO:0000313" key="2">
    <source>
        <dbReference type="Proteomes" id="UP000287188"/>
    </source>
</evidence>
<evidence type="ECO:0000313" key="1">
    <source>
        <dbReference type="EMBL" id="GCE23631.1"/>
    </source>
</evidence>
<dbReference type="OrthoDB" id="111204at2"/>
<proteinExistence type="predicted"/>
<protein>
    <submittedName>
        <fullName evidence="1">Uncharacterized protein</fullName>
    </submittedName>
</protein>
<name>A0A402AWY1_9CHLR</name>
<dbReference type="EMBL" id="BIFS01000002">
    <property type="protein sequence ID" value="GCE23631.1"/>
    <property type="molecule type" value="Genomic_DNA"/>
</dbReference>
<accession>A0A402AWY1</accession>
<sequence>MFHRHQKTTRLFVATALIGFFLLVMTACSGGTLNTPSATLLGSTSFLSNVLNASSSHPGYQSHQTYQFLTLNNQNDPTFNQLLGINKHGVIAGYFGSGLVVNGTLHPNKGYTLSKPYGQNNYTNENFPGSVQTQVTAINNDGVTAGFWVDGNGNNFGFVDQNGTFTSFRDPNTGTFNGVQVNQLLGINQKKVAVGFYTDNAGNNHGYKLDVNQGTFTEIPTMGIPNAVSLMATGINNNGDIVGTVTDNAGVMHGFLLRGTSIKLFNAVGVSNITNTTFLGVNSSDQIVGTYTVGSGTTAVMHGFLLSNPLHHPQWQTIDDPNGIGTTTINGLNDNADLVGFYVDTAGNTDGFLARKY</sequence>
<dbReference type="AlphaFoldDB" id="A0A402AWY1"/>
<gene>
    <name evidence="1" type="ORF">KDK_74310</name>
</gene>
<keyword evidence="2" id="KW-1185">Reference proteome</keyword>
<reference evidence="2" key="1">
    <citation type="submission" date="2018-12" db="EMBL/GenBank/DDBJ databases">
        <title>Tengunoibacter tsumagoiensis gen. nov., sp. nov., Dictyobacter kobayashii sp. nov., D. alpinus sp. nov., and D. joshuensis sp. nov. and description of Dictyobacteraceae fam. nov. within the order Ktedonobacterales isolated from Tengu-no-mugimeshi.</title>
        <authorList>
            <person name="Wang C.M."/>
            <person name="Zheng Y."/>
            <person name="Sakai Y."/>
            <person name="Toyoda A."/>
            <person name="Minakuchi Y."/>
            <person name="Abe K."/>
            <person name="Yokota A."/>
            <person name="Yabe S."/>
        </authorList>
    </citation>
    <scope>NUCLEOTIDE SEQUENCE [LARGE SCALE GENOMIC DNA]</scope>
    <source>
        <strain evidence="2">Uno11</strain>
    </source>
</reference>
<dbReference type="Proteomes" id="UP000287188">
    <property type="component" value="Unassembled WGS sequence"/>
</dbReference>
<dbReference type="PROSITE" id="PS51257">
    <property type="entry name" value="PROKAR_LIPOPROTEIN"/>
    <property type="match status" value="1"/>
</dbReference>
<organism evidence="1 2">
    <name type="scientific">Dictyobacter kobayashii</name>
    <dbReference type="NCBI Taxonomy" id="2014872"/>
    <lineage>
        <taxon>Bacteria</taxon>
        <taxon>Bacillati</taxon>
        <taxon>Chloroflexota</taxon>
        <taxon>Ktedonobacteria</taxon>
        <taxon>Ktedonobacterales</taxon>
        <taxon>Dictyobacteraceae</taxon>
        <taxon>Dictyobacter</taxon>
    </lineage>
</organism>